<dbReference type="GO" id="GO:0005524">
    <property type="term" value="F:ATP binding"/>
    <property type="evidence" value="ECO:0007669"/>
    <property type="project" value="UniProtKB-KW"/>
</dbReference>
<dbReference type="FunFam" id="1.10.8.60:FF:000160">
    <property type="entry name" value="WGS project CABT00000000 data, contig 2.55"/>
    <property type="match status" value="1"/>
</dbReference>
<dbReference type="FunFam" id="3.40.50.300:FF:000216">
    <property type="entry name" value="Type VII secretion ATPase EccA"/>
    <property type="match status" value="3"/>
</dbReference>
<dbReference type="FunFam" id="1.10.8.60:FF:000159">
    <property type="entry name" value="p-loop containing nucleoside triphosphate hydrolase protein"/>
    <property type="match status" value="1"/>
</dbReference>
<feature type="domain" description="AAA+ ATPase" evidence="6">
    <location>
        <begin position="347"/>
        <end position="483"/>
    </location>
</feature>
<reference evidence="7 8" key="1">
    <citation type="journal article" date="2012" name="BMC Genomics">
        <title>Comparative genomics of the white-rot fungi, Phanerochaete carnosa and P. chrysosporium, to elucidate the genetic basis of the distinct wood types they colonize.</title>
        <authorList>
            <person name="Suzuki H."/>
            <person name="MacDonald J."/>
            <person name="Syed K."/>
            <person name="Salamov A."/>
            <person name="Hori C."/>
            <person name="Aerts A."/>
            <person name="Henrissat B."/>
            <person name="Wiebenga A."/>
            <person name="vanKuyk P.A."/>
            <person name="Barry K."/>
            <person name="Lindquist E."/>
            <person name="LaButti K."/>
            <person name="Lapidus A."/>
            <person name="Lucas S."/>
            <person name="Coutinho P."/>
            <person name="Gong Y."/>
            <person name="Samejima M."/>
            <person name="Mahadevan R."/>
            <person name="Abou-Zaid M."/>
            <person name="de Vries R.P."/>
            <person name="Igarashi K."/>
            <person name="Yadav J.S."/>
            <person name="Grigoriev I.V."/>
            <person name="Master E.R."/>
        </authorList>
    </citation>
    <scope>NUCLEOTIDE SEQUENCE [LARGE SCALE GENOMIC DNA]</scope>
    <source>
        <strain evidence="7 8">HHB-10118-sp</strain>
    </source>
</reference>
<dbReference type="InterPro" id="IPR000641">
    <property type="entry name" value="CbxX/CfxQ"/>
</dbReference>
<dbReference type="SUPFAM" id="SSF52540">
    <property type="entry name" value="P-loop containing nucleoside triphosphate hydrolases"/>
    <property type="match status" value="3"/>
</dbReference>
<sequence length="1078" mass="118860">MILLLPIPAHAFGSGKLLSRKTLGSSRSRIKSSASICNAFRSKMEGKRLFFLAFALTLILGFTLALILTLTLTLTLRPGPLPLLALRLFLFLFILPVGLGPLLLLRTGSFFLLLLLHLHLGLGPLLLPLVIGSFLLLLPRDPLSPESWIFPLPLPLPLPPPPPSPSPPPVPSVPPYSPYSPPPRAWTPPLLLLDRAPLTIPRPRLRQAPDSPRPPRPRPLPLLYAQPLVSSLSSADKDSISTSASSGVADSKAPPSESLSCSSSQFATSPKQPVTPSLAAAGDTLPSLPASETEQEWRRQKDVEGAYNSAIDAIMEMTGLEEVKAQLLRIKAKIDTTRRQGASIEDEWYNVVLRGNPGTGKTTVARHYAKFLALVNIVPSNNFIETTGSRLASDGVLSIKGQIERMAKNGGGAMFIDEAYQLTNGQTVGGKQILDFLLGEMERHVGKMVFIFAGYNKQMEKFFEHNPGLASRVPYSLQFSDYNDPELLHMLGKLISKKYNGQMKVEGGIFGLYMRVAVRRLGRGRGKEGFGNARALRNMLATISERQAIRLTEERKRRTRPDDFLLTKEDIIGPDPSKAVLESTAWKKLHELVGLAEVKRSIKTLFELVAENYKRELAEKQPIQMSLNRVFLGNPGTGKTMVAKLYGQILADLGLLSNGEVVLKNPADFLGCAIGESERNTKAILEATIGKVLVIDEAYSLYGGENAGGRNLYKTAVIDTIVAEVQSVPGEDRCVLMCGYERQMREMFQNVNPGLSRRFAIEDAFRFADFANSELLEILNLKLKDQDLDATPEAKAVAIDMLSRARDRPNFGNGGEIENILGKAKNNYQSRQSKLPASHRPLEVIFEPLDFDPNFNRAERADKNLKKLFEDMVGCEKIVEKLQEYQNIARVTKQRGWEAREARHLIPTNFVFKGPPGTGKTTTARRMGQVYYDMGFLSSTEVVECSASDLVGQYVGHTGPKTKQVFERALGKVLFIDEAYRLSEGAYAKEAVDELVGILTQEAFVGKLIVIIAGYGKEINTLLAANPGLASRFPEEIHFDNMSPEHCLEILKKDLAKDDIECAAIGATSSDEYKQMCR</sequence>
<evidence type="ECO:0000256" key="4">
    <source>
        <dbReference type="SAM" id="MobiDB-lite"/>
    </source>
</evidence>
<keyword evidence="5" id="KW-0472">Membrane</keyword>
<feature type="compositionally biased region" description="Low complexity" evidence="4">
    <location>
        <begin position="234"/>
        <end position="264"/>
    </location>
</feature>
<evidence type="ECO:0000256" key="5">
    <source>
        <dbReference type="SAM" id="Phobius"/>
    </source>
</evidence>
<organism evidence="7 8">
    <name type="scientific">Phanerochaete carnosa (strain HHB-10118-sp)</name>
    <name type="common">White-rot fungus</name>
    <name type="synonym">Peniophora carnosa</name>
    <dbReference type="NCBI Taxonomy" id="650164"/>
    <lineage>
        <taxon>Eukaryota</taxon>
        <taxon>Fungi</taxon>
        <taxon>Dikarya</taxon>
        <taxon>Basidiomycota</taxon>
        <taxon>Agaricomycotina</taxon>
        <taxon>Agaricomycetes</taxon>
        <taxon>Polyporales</taxon>
        <taxon>Phanerochaetaceae</taxon>
        <taxon>Phanerochaete</taxon>
    </lineage>
</organism>
<dbReference type="SMART" id="SM00382">
    <property type="entry name" value="AAA"/>
    <property type="match status" value="3"/>
</dbReference>
<dbReference type="EMBL" id="JH930468">
    <property type="protein sequence ID" value="EKM60602.1"/>
    <property type="molecule type" value="Genomic_DNA"/>
</dbReference>
<dbReference type="InterPro" id="IPR041627">
    <property type="entry name" value="AAA_lid_6"/>
</dbReference>
<dbReference type="GeneID" id="18912220"/>
<dbReference type="STRING" id="650164.K5XC85"/>
<keyword evidence="8" id="KW-1185">Reference proteome</keyword>
<evidence type="ECO:0000313" key="8">
    <source>
        <dbReference type="Proteomes" id="UP000008370"/>
    </source>
</evidence>
<feature type="transmembrane region" description="Helical" evidence="5">
    <location>
        <begin position="84"/>
        <end position="105"/>
    </location>
</feature>
<keyword evidence="5" id="KW-1133">Transmembrane helix</keyword>
<feature type="domain" description="AAA+ ATPase" evidence="6">
    <location>
        <begin position="906"/>
        <end position="1043"/>
    </location>
</feature>
<evidence type="ECO:0000256" key="3">
    <source>
        <dbReference type="ARBA" id="ARBA00022840"/>
    </source>
</evidence>
<feature type="compositionally biased region" description="Polar residues" evidence="4">
    <location>
        <begin position="265"/>
        <end position="275"/>
    </location>
</feature>
<dbReference type="RefSeq" id="XP_007390053.1">
    <property type="nucleotide sequence ID" value="XM_007389991.1"/>
</dbReference>
<accession>K5XC85</accession>
<dbReference type="PANTHER" id="PTHR43392">
    <property type="entry name" value="AAA-TYPE ATPASE FAMILY PROTEIN / ANKYRIN REPEAT FAMILY PROTEIN"/>
    <property type="match status" value="1"/>
</dbReference>
<dbReference type="Pfam" id="PF00004">
    <property type="entry name" value="AAA"/>
    <property type="match status" value="3"/>
</dbReference>
<dbReference type="KEGG" id="pco:PHACADRAFT_203774"/>
<keyword evidence="3" id="KW-0067">ATP-binding</keyword>
<gene>
    <name evidence="7" type="ORF">PHACADRAFT_203774</name>
</gene>
<proteinExistence type="inferred from homology"/>
<evidence type="ECO:0000313" key="7">
    <source>
        <dbReference type="EMBL" id="EKM60602.1"/>
    </source>
</evidence>
<feature type="transmembrane region" description="Helical" evidence="5">
    <location>
        <begin position="112"/>
        <end position="138"/>
    </location>
</feature>
<dbReference type="HOGENOM" id="CLU_006450_0_0_1"/>
<dbReference type="AlphaFoldDB" id="K5XC85"/>
<dbReference type="PANTHER" id="PTHR43392:SF2">
    <property type="entry name" value="AAA-TYPE ATPASE FAMILY PROTEIN _ ANKYRIN REPEAT FAMILY PROTEIN"/>
    <property type="match status" value="1"/>
</dbReference>
<dbReference type="PRINTS" id="PR00819">
    <property type="entry name" value="CBXCFQXSUPER"/>
</dbReference>
<dbReference type="InterPro" id="IPR050773">
    <property type="entry name" value="CbxX/CfxQ_RuBisCO_ESX"/>
</dbReference>
<dbReference type="InParanoid" id="K5XC85"/>
<feature type="region of interest" description="Disordered" evidence="4">
    <location>
        <begin position="201"/>
        <end position="222"/>
    </location>
</feature>
<feature type="compositionally biased region" description="Pro residues" evidence="4">
    <location>
        <begin position="211"/>
        <end position="220"/>
    </location>
</feature>
<comment type="similarity">
    <text evidence="1">Belongs to the CbxX/CfxQ family.</text>
</comment>
<evidence type="ECO:0000256" key="1">
    <source>
        <dbReference type="ARBA" id="ARBA00010378"/>
    </source>
</evidence>
<evidence type="ECO:0000259" key="6">
    <source>
        <dbReference type="SMART" id="SM00382"/>
    </source>
</evidence>
<dbReference type="CDD" id="cd00009">
    <property type="entry name" value="AAA"/>
    <property type="match status" value="3"/>
</dbReference>
<dbReference type="Pfam" id="PF17866">
    <property type="entry name" value="AAA_lid_6"/>
    <property type="match status" value="2"/>
</dbReference>
<protein>
    <recommendedName>
        <fullName evidence="6">AAA+ ATPase domain-containing protein</fullName>
    </recommendedName>
</protein>
<dbReference type="OrthoDB" id="2423195at2759"/>
<evidence type="ECO:0000256" key="2">
    <source>
        <dbReference type="ARBA" id="ARBA00022741"/>
    </source>
</evidence>
<dbReference type="Gene3D" id="1.10.8.60">
    <property type="match status" value="2"/>
</dbReference>
<dbReference type="InterPro" id="IPR003959">
    <property type="entry name" value="ATPase_AAA_core"/>
</dbReference>
<dbReference type="InterPro" id="IPR003593">
    <property type="entry name" value="AAA+_ATPase"/>
</dbReference>
<keyword evidence="2" id="KW-0547">Nucleotide-binding</keyword>
<feature type="region of interest" description="Disordered" evidence="4">
    <location>
        <begin position="234"/>
        <end position="302"/>
    </location>
</feature>
<dbReference type="GO" id="GO:0016887">
    <property type="term" value="F:ATP hydrolysis activity"/>
    <property type="evidence" value="ECO:0007669"/>
    <property type="project" value="InterPro"/>
</dbReference>
<feature type="domain" description="AAA+ ATPase" evidence="6">
    <location>
        <begin position="626"/>
        <end position="765"/>
    </location>
</feature>
<name>K5XC85_PHACS</name>
<keyword evidence="5" id="KW-0812">Transmembrane</keyword>
<feature type="transmembrane region" description="Helical" evidence="5">
    <location>
        <begin position="49"/>
        <end position="72"/>
    </location>
</feature>
<dbReference type="Gene3D" id="3.40.50.300">
    <property type="entry name" value="P-loop containing nucleotide triphosphate hydrolases"/>
    <property type="match status" value="3"/>
</dbReference>
<dbReference type="InterPro" id="IPR027417">
    <property type="entry name" value="P-loop_NTPase"/>
</dbReference>
<dbReference type="Proteomes" id="UP000008370">
    <property type="component" value="Unassembled WGS sequence"/>
</dbReference>